<evidence type="ECO:0000313" key="1">
    <source>
        <dbReference type="EMBL" id="KAK4824849.1"/>
    </source>
</evidence>
<dbReference type="EMBL" id="JAUNZN010000003">
    <property type="protein sequence ID" value="KAK4824849.1"/>
    <property type="molecule type" value="Genomic_DNA"/>
</dbReference>
<reference evidence="1 2" key="1">
    <citation type="journal article" date="2023" name="J. Hered.">
        <title>Chromosome-level genome of the wood stork (Mycteria americana) provides insight into avian chromosome evolution.</title>
        <authorList>
            <person name="Flamio R. Jr."/>
            <person name="Ramstad K.M."/>
        </authorList>
    </citation>
    <scope>NUCLEOTIDE SEQUENCE [LARGE SCALE GENOMIC DNA]</scope>
    <source>
        <strain evidence="1">JAX WOST 10</strain>
    </source>
</reference>
<evidence type="ECO:0000313" key="2">
    <source>
        <dbReference type="Proteomes" id="UP001333110"/>
    </source>
</evidence>
<keyword evidence="2" id="KW-1185">Reference proteome</keyword>
<proteinExistence type="predicted"/>
<comment type="caution">
    <text evidence="1">The sequence shown here is derived from an EMBL/GenBank/DDBJ whole genome shotgun (WGS) entry which is preliminary data.</text>
</comment>
<organism evidence="1 2">
    <name type="scientific">Mycteria americana</name>
    <name type="common">Wood stork</name>
    <dbReference type="NCBI Taxonomy" id="33587"/>
    <lineage>
        <taxon>Eukaryota</taxon>
        <taxon>Metazoa</taxon>
        <taxon>Chordata</taxon>
        <taxon>Craniata</taxon>
        <taxon>Vertebrata</taxon>
        <taxon>Euteleostomi</taxon>
        <taxon>Archelosauria</taxon>
        <taxon>Archosauria</taxon>
        <taxon>Dinosauria</taxon>
        <taxon>Saurischia</taxon>
        <taxon>Theropoda</taxon>
        <taxon>Coelurosauria</taxon>
        <taxon>Aves</taxon>
        <taxon>Neognathae</taxon>
        <taxon>Neoaves</taxon>
        <taxon>Aequornithes</taxon>
        <taxon>Ciconiiformes</taxon>
        <taxon>Ciconiidae</taxon>
        <taxon>Mycteria</taxon>
    </lineage>
</organism>
<accession>A0AAN7NE70</accession>
<sequence length="104" mass="12208">MNLYTLLDSKPFSTTQQVRGLLGQGTLMTHLVEIKFSCCQFRILSTQLQWMSCILCATLLEKFSALLYSREMEYKLWLSLNQCFVPRRRRLHSMEQISMQDAAH</sequence>
<name>A0AAN7NE70_MYCAM</name>
<gene>
    <name evidence="1" type="ORF">QYF61_020222</name>
</gene>
<dbReference type="Proteomes" id="UP001333110">
    <property type="component" value="Unassembled WGS sequence"/>
</dbReference>
<dbReference type="AlphaFoldDB" id="A0AAN7NE70"/>
<protein>
    <submittedName>
        <fullName evidence="1">Uncharacterized protein</fullName>
    </submittedName>
</protein>